<evidence type="ECO:0000256" key="1">
    <source>
        <dbReference type="ARBA" id="ARBA00038357"/>
    </source>
</evidence>
<gene>
    <name evidence="3" type="ORF">BN1211_5717</name>
</gene>
<evidence type="ECO:0000313" key="3">
    <source>
        <dbReference type="EMBL" id="CEP24800.1"/>
    </source>
</evidence>
<reference evidence="4" key="1">
    <citation type="journal article" date="2015" name="J. Biotechnol.">
        <title>The structure of the Cyberlindnera jadinii genome and its relation to Candida utilis analyzed by the occurrence of single nucleotide polymorphisms.</title>
        <authorList>
            <person name="Rupp O."/>
            <person name="Brinkrolf K."/>
            <person name="Buerth C."/>
            <person name="Kunigo M."/>
            <person name="Schneider J."/>
            <person name="Jaenicke S."/>
            <person name="Goesmann A."/>
            <person name="Puehler A."/>
            <person name="Jaeger K.-E."/>
            <person name="Ernst J.F."/>
        </authorList>
    </citation>
    <scope>NUCLEOTIDE SEQUENCE [LARGE SCALE GENOMIC DNA]</scope>
    <source>
        <strain evidence="4">ATCC 18201 / CBS 1600 / BCRC 20928 / JCM 3617 / NBRC 0987 / NRRL Y-1542</strain>
    </source>
</reference>
<name>A0A0H5C8W3_CYBJN</name>
<proteinExistence type="inferred from homology"/>
<evidence type="ECO:0000259" key="2">
    <source>
        <dbReference type="Pfam" id="PF00173"/>
    </source>
</evidence>
<evidence type="ECO:0000313" key="4">
    <source>
        <dbReference type="Proteomes" id="UP000038830"/>
    </source>
</evidence>
<dbReference type="Proteomes" id="UP000038830">
    <property type="component" value="Unassembled WGS sequence"/>
</dbReference>
<dbReference type="PANTHER" id="PTHR10281:SF115">
    <property type="entry name" value="BINDING PROTEIN, PUTATIVE (AFU_ORTHOLOGUE AFUA_4G06240)-RELATED"/>
    <property type="match status" value="1"/>
</dbReference>
<dbReference type="InterPro" id="IPR001199">
    <property type="entry name" value="Cyt_B5-like_heme/steroid-bd"/>
</dbReference>
<dbReference type="Gene3D" id="3.10.120.10">
    <property type="entry name" value="Cytochrome b5-like heme/steroid binding domain"/>
    <property type="match status" value="1"/>
</dbReference>
<comment type="similarity">
    <text evidence="1">Belongs to the cytochrome b5 family. MAPR subfamily.</text>
</comment>
<sequence>MILSQRRSCYNTTVCYRRTIICFDNAEIEIKKCLILTFFFPSDEGVTKPQRYIGIKGVIFDVTKNVAAYGPGTKYSVLVGRDASRALGKSSLKPEDTDITVSSDVSTLTEKQLQVLDDWYSFFSQR</sequence>
<accession>A0A0H5C8W3</accession>
<organism evidence="3 4">
    <name type="scientific">Cyberlindnera jadinii (strain ATCC 18201 / CBS 1600 / BCRC 20928 / JCM 3617 / NBRC 0987 / NRRL Y-1542)</name>
    <name type="common">Torula yeast</name>
    <name type="synonym">Candida utilis</name>
    <dbReference type="NCBI Taxonomy" id="983966"/>
    <lineage>
        <taxon>Eukaryota</taxon>
        <taxon>Fungi</taxon>
        <taxon>Dikarya</taxon>
        <taxon>Ascomycota</taxon>
        <taxon>Saccharomycotina</taxon>
        <taxon>Saccharomycetes</taxon>
        <taxon>Phaffomycetales</taxon>
        <taxon>Phaffomycetaceae</taxon>
        <taxon>Cyberlindnera</taxon>
    </lineage>
</organism>
<dbReference type="GO" id="GO:0005783">
    <property type="term" value="C:endoplasmic reticulum"/>
    <property type="evidence" value="ECO:0007669"/>
    <property type="project" value="TreeGrafter"/>
</dbReference>
<dbReference type="PANTHER" id="PTHR10281">
    <property type="entry name" value="MEMBRANE-ASSOCIATED PROGESTERONE RECEPTOR COMPONENT-RELATED"/>
    <property type="match status" value="1"/>
</dbReference>
<dbReference type="EMBL" id="CDQK01000007">
    <property type="protein sequence ID" value="CEP24800.1"/>
    <property type="molecule type" value="Genomic_DNA"/>
</dbReference>
<dbReference type="InterPro" id="IPR050577">
    <property type="entry name" value="MAPR/NEUFC/NENF-like"/>
</dbReference>
<dbReference type="AlphaFoldDB" id="A0A0H5C8W3"/>
<dbReference type="Pfam" id="PF00173">
    <property type="entry name" value="Cyt-b5"/>
    <property type="match status" value="1"/>
</dbReference>
<feature type="domain" description="Cytochrome b5 heme-binding" evidence="2">
    <location>
        <begin position="49"/>
        <end position="92"/>
    </location>
</feature>
<dbReference type="SUPFAM" id="SSF55856">
    <property type="entry name" value="Cytochrome b5-like heme/steroid binding domain"/>
    <property type="match status" value="1"/>
</dbReference>
<protein>
    <recommendedName>
        <fullName evidence="2">Cytochrome b5 heme-binding domain-containing protein</fullName>
    </recommendedName>
</protein>
<dbReference type="GO" id="GO:0016020">
    <property type="term" value="C:membrane"/>
    <property type="evidence" value="ECO:0007669"/>
    <property type="project" value="TreeGrafter"/>
</dbReference>
<dbReference type="InterPro" id="IPR036400">
    <property type="entry name" value="Cyt_B5-like_heme/steroid_sf"/>
</dbReference>